<dbReference type="Proteomes" id="UP000492821">
    <property type="component" value="Unassembled WGS sequence"/>
</dbReference>
<keyword evidence="2" id="KW-1185">Reference proteome</keyword>
<evidence type="ECO:0000313" key="2">
    <source>
        <dbReference type="Proteomes" id="UP000492821"/>
    </source>
</evidence>
<dbReference type="AlphaFoldDB" id="A0A7E4V808"/>
<proteinExistence type="predicted"/>
<organism evidence="2 3">
    <name type="scientific">Panagrellus redivivus</name>
    <name type="common">Microworm</name>
    <dbReference type="NCBI Taxonomy" id="6233"/>
    <lineage>
        <taxon>Eukaryota</taxon>
        <taxon>Metazoa</taxon>
        <taxon>Ecdysozoa</taxon>
        <taxon>Nematoda</taxon>
        <taxon>Chromadorea</taxon>
        <taxon>Rhabditida</taxon>
        <taxon>Tylenchina</taxon>
        <taxon>Panagrolaimomorpha</taxon>
        <taxon>Panagrolaimoidea</taxon>
        <taxon>Panagrolaimidae</taxon>
        <taxon>Panagrellus</taxon>
    </lineage>
</organism>
<reference evidence="2" key="1">
    <citation type="journal article" date="2013" name="Genetics">
        <title>The draft genome and transcriptome of Panagrellus redivivus are shaped by the harsh demands of a free-living lifestyle.</title>
        <authorList>
            <person name="Srinivasan J."/>
            <person name="Dillman A.R."/>
            <person name="Macchietto M.G."/>
            <person name="Heikkinen L."/>
            <person name="Lakso M."/>
            <person name="Fracchia K.M."/>
            <person name="Antoshechkin I."/>
            <person name="Mortazavi A."/>
            <person name="Wong G."/>
            <person name="Sternberg P.W."/>
        </authorList>
    </citation>
    <scope>NUCLEOTIDE SEQUENCE [LARGE SCALE GENOMIC DNA]</scope>
    <source>
        <strain evidence="2">MT8872</strain>
    </source>
</reference>
<name>A0A7E4V808_PANRE</name>
<sequence length="228" mass="24927">MEVMHSVNSTVGTANSNSGAGPTKTTITIMADDTIWSRTMSMTPVSSEAKTAASVSVSSSSQSRTPSKSPIPELIRAEEMNEVLKRTTRSIIRTLNFASTTQQQFTEVNLNVASSINDRYNEISELGARIDSAITAIPKTVELPPNIIERLLARIKGLFEMIEIRQASLRKLVTETNSYMASANVGEMCETVEETHRRLLLIQKHITAGRDLSLPCPKEPTDEAVTSS</sequence>
<feature type="region of interest" description="Disordered" evidence="1">
    <location>
        <begin position="1"/>
        <end position="25"/>
    </location>
</feature>
<evidence type="ECO:0000313" key="3">
    <source>
        <dbReference type="WBParaSite" id="Pan_g17695.t1"/>
    </source>
</evidence>
<dbReference type="WBParaSite" id="Pan_g17695.t1">
    <property type="protein sequence ID" value="Pan_g17695.t1"/>
    <property type="gene ID" value="Pan_g17695"/>
</dbReference>
<protein>
    <submittedName>
        <fullName evidence="3">Biogenesis of lysosome-related organelles complex 1 subunit 7</fullName>
    </submittedName>
</protein>
<evidence type="ECO:0000256" key="1">
    <source>
        <dbReference type="SAM" id="MobiDB-lite"/>
    </source>
</evidence>
<accession>A0A7E4V808</accession>
<reference evidence="3" key="2">
    <citation type="submission" date="2020-10" db="UniProtKB">
        <authorList>
            <consortium name="WormBaseParasite"/>
        </authorList>
    </citation>
    <scope>IDENTIFICATION</scope>
</reference>